<evidence type="ECO:0000256" key="1">
    <source>
        <dbReference type="SAM" id="Phobius"/>
    </source>
</evidence>
<feature type="transmembrane region" description="Helical" evidence="1">
    <location>
        <begin position="199"/>
        <end position="219"/>
    </location>
</feature>
<comment type="caution">
    <text evidence="2">The sequence shown here is derived from an EMBL/GenBank/DDBJ whole genome shotgun (WGS) entry which is preliminary data.</text>
</comment>
<gene>
    <name evidence="2" type="ORF">TrVE_jg9561</name>
</gene>
<keyword evidence="1" id="KW-0812">Transmembrane</keyword>
<feature type="transmembrane region" description="Helical" evidence="1">
    <location>
        <begin position="300"/>
        <end position="322"/>
    </location>
</feature>
<keyword evidence="3" id="KW-1185">Reference proteome</keyword>
<reference evidence="3" key="1">
    <citation type="journal article" date="2023" name="Commun. Biol.">
        <title>Genome analysis of Parmales, the sister group of diatoms, reveals the evolutionary specialization of diatoms from phago-mixotrophs to photoautotrophs.</title>
        <authorList>
            <person name="Ban H."/>
            <person name="Sato S."/>
            <person name="Yoshikawa S."/>
            <person name="Yamada K."/>
            <person name="Nakamura Y."/>
            <person name="Ichinomiya M."/>
            <person name="Sato N."/>
            <person name="Blanc-Mathieu R."/>
            <person name="Endo H."/>
            <person name="Kuwata A."/>
            <person name="Ogata H."/>
        </authorList>
    </citation>
    <scope>NUCLEOTIDE SEQUENCE [LARGE SCALE GENOMIC DNA]</scope>
    <source>
        <strain evidence="3">NIES 3699</strain>
    </source>
</reference>
<feature type="transmembrane region" description="Helical" evidence="1">
    <location>
        <begin position="225"/>
        <end position="243"/>
    </location>
</feature>
<feature type="transmembrane region" description="Helical" evidence="1">
    <location>
        <begin position="154"/>
        <end position="178"/>
    </location>
</feature>
<feature type="transmembrane region" description="Helical" evidence="1">
    <location>
        <begin position="73"/>
        <end position="95"/>
    </location>
</feature>
<dbReference type="EMBL" id="BRXX01000206">
    <property type="protein sequence ID" value="GMH97822.1"/>
    <property type="molecule type" value="Genomic_DNA"/>
</dbReference>
<evidence type="ECO:0000313" key="3">
    <source>
        <dbReference type="Proteomes" id="UP001165160"/>
    </source>
</evidence>
<dbReference type="Proteomes" id="UP001165160">
    <property type="component" value="Unassembled WGS sequence"/>
</dbReference>
<feature type="transmembrane region" description="Helical" evidence="1">
    <location>
        <begin position="107"/>
        <end position="128"/>
    </location>
</feature>
<feature type="transmembrane region" description="Helical" evidence="1">
    <location>
        <begin position="264"/>
        <end position="288"/>
    </location>
</feature>
<proteinExistence type="predicted"/>
<organism evidence="2 3">
    <name type="scientific">Triparma verrucosa</name>
    <dbReference type="NCBI Taxonomy" id="1606542"/>
    <lineage>
        <taxon>Eukaryota</taxon>
        <taxon>Sar</taxon>
        <taxon>Stramenopiles</taxon>
        <taxon>Ochrophyta</taxon>
        <taxon>Bolidophyceae</taxon>
        <taxon>Parmales</taxon>
        <taxon>Triparmaceae</taxon>
        <taxon>Triparma</taxon>
    </lineage>
</organism>
<protein>
    <submittedName>
        <fullName evidence="2">Uncharacterized protein</fullName>
    </submittedName>
</protein>
<evidence type="ECO:0000313" key="2">
    <source>
        <dbReference type="EMBL" id="GMH97822.1"/>
    </source>
</evidence>
<accession>A0A9W7C224</accession>
<keyword evidence="1" id="KW-0472">Membrane</keyword>
<name>A0A9W7C224_9STRA</name>
<dbReference type="AlphaFoldDB" id="A0A9W7C224"/>
<sequence length="351" mass="38485">MSDKVFHPSRAHSESIGWQCANLEDYQNPCPLMMDCWANETGTPMCQCATIALLSQDNWPECGGKSSLSALPIGMGIINAIFFAANIGWACWMVLTLRQLKMFQMNPVTKALIFTALASFFGVAHQGVETIQMLISDEGLHAAFYGGEGVPTSIGSLCLAGIGAFLVLADFSIPLLWIQIASAGMNKAEAAARAQKANKITRISSGFFLVSFLGIWFTGGASAGGSYSILWMLIICGLFNFGARKLRAQLAKPGEEPTKTIVDIMNFVRAMTVCMFLYIVVVAMFIINSSDQLDNDSHKWFLWAGLLYHCLCHLIFRTMFYIRRSLDKKLSKFKANGNKVTPTTMVSSTAD</sequence>
<keyword evidence="1" id="KW-1133">Transmembrane helix</keyword>